<evidence type="ECO:0000313" key="3">
    <source>
        <dbReference type="Proteomes" id="UP001642484"/>
    </source>
</evidence>
<sequence>MAILADYVIPADKTPADLERDLEAMVSGITSLSLQAPAEEPSAGLASPTSASPPTASSAVAEDPSAVSNSWIRETTRESRQVPLALILGFRQRVPLKLVPWMGDHSRDSAGALSLLGKQLPPAPSSTLRTSLDTEAPMEQRLQDPVTYSFAQDGNILLTNVMAGLPCLLKKLAQPLRSIQVGEIVELCLKFDVNKLTPPN</sequence>
<accession>A0ABP0QGB0</accession>
<dbReference type="EMBL" id="CAXAMN010024506">
    <property type="protein sequence ID" value="CAK9087272.1"/>
    <property type="molecule type" value="Genomic_DNA"/>
</dbReference>
<dbReference type="Proteomes" id="UP001642484">
    <property type="component" value="Unassembled WGS sequence"/>
</dbReference>
<feature type="region of interest" description="Disordered" evidence="1">
    <location>
        <begin position="37"/>
        <end position="68"/>
    </location>
</feature>
<organism evidence="2 3">
    <name type="scientific">Durusdinium trenchii</name>
    <dbReference type="NCBI Taxonomy" id="1381693"/>
    <lineage>
        <taxon>Eukaryota</taxon>
        <taxon>Sar</taxon>
        <taxon>Alveolata</taxon>
        <taxon>Dinophyceae</taxon>
        <taxon>Suessiales</taxon>
        <taxon>Symbiodiniaceae</taxon>
        <taxon>Durusdinium</taxon>
    </lineage>
</organism>
<evidence type="ECO:0000256" key="1">
    <source>
        <dbReference type="SAM" id="MobiDB-lite"/>
    </source>
</evidence>
<name>A0ABP0QGB0_9DINO</name>
<keyword evidence="3" id="KW-1185">Reference proteome</keyword>
<gene>
    <name evidence="2" type="ORF">CCMP2556_LOCUS42209</name>
</gene>
<reference evidence="2 3" key="1">
    <citation type="submission" date="2024-02" db="EMBL/GenBank/DDBJ databases">
        <authorList>
            <person name="Chen Y."/>
            <person name="Shah S."/>
            <person name="Dougan E. K."/>
            <person name="Thang M."/>
            <person name="Chan C."/>
        </authorList>
    </citation>
    <scope>NUCLEOTIDE SEQUENCE [LARGE SCALE GENOMIC DNA]</scope>
</reference>
<comment type="caution">
    <text evidence="2">The sequence shown here is derived from an EMBL/GenBank/DDBJ whole genome shotgun (WGS) entry which is preliminary data.</text>
</comment>
<proteinExistence type="predicted"/>
<feature type="compositionally biased region" description="Low complexity" evidence="1">
    <location>
        <begin position="41"/>
        <end position="61"/>
    </location>
</feature>
<evidence type="ECO:0000313" key="2">
    <source>
        <dbReference type="EMBL" id="CAK9087272.1"/>
    </source>
</evidence>
<protein>
    <submittedName>
        <fullName evidence="2">Uncharacterized protein</fullName>
    </submittedName>
</protein>